<keyword evidence="14" id="KW-0966">Cell projection</keyword>
<dbReference type="AlphaFoldDB" id="A0A3B1BFP6"/>
<evidence type="ECO:0000256" key="3">
    <source>
        <dbReference type="ARBA" id="ARBA00021622"/>
    </source>
</evidence>
<feature type="region of interest" description="Disordered" evidence="12">
    <location>
        <begin position="1"/>
        <end position="26"/>
    </location>
</feature>
<keyword evidence="5" id="KW-1003">Cell membrane</keyword>
<dbReference type="PANTHER" id="PTHR30531">
    <property type="entry name" value="FLAGELLAR BIOSYNTHETIC PROTEIN FLHB"/>
    <property type="match status" value="1"/>
</dbReference>
<evidence type="ECO:0000256" key="13">
    <source>
        <dbReference type="SAM" id="Phobius"/>
    </source>
</evidence>
<evidence type="ECO:0000256" key="7">
    <source>
        <dbReference type="ARBA" id="ARBA00022795"/>
    </source>
</evidence>
<organism evidence="14">
    <name type="scientific">hydrothermal vent metagenome</name>
    <dbReference type="NCBI Taxonomy" id="652676"/>
    <lineage>
        <taxon>unclassified sequences</taxon>
        <taxon>metagenomes</taxon>
        <taxon>ecological metagenomes</taxon>
    </lineage>
</organism>
<feature type="transmembrane region" description="Helical" evidence="13">
    <location>
        <begin position="191"/>
        <end position="212"/>
    </location>
</feature>
<dbReference type="NCBIfam" id="TIGR00328">
    <property type="entry name" value="flhB"/>
    <property type="match status" value="1"/>
</dbReference>
<feature type="transmembrane region" description="Helical" evidence="13">
    <location>
        <begin position="146"/>
        <end position="166"/>
    </location>
</feature>
<proteinExistence type="inferred from homology"/>
<protein>
    <recommendedName>
        <fullName evidence="3">Flagellar biosynthetic protein FlhB</fullName>
    </recommendedName>
</protein>
<keyword evidence="14" id="KW-0969">Cilium</keyword>
<name>A0A3B1BFP6_9ZZZZ</name>
<keyword evidence="14" id="KW-0282">Flagellum</keyword>
<evidence type="ECO:0000256" key="2">
    <source>
        <dbReference type="ARBA" id="ARBA00010690"/>
    </source>
</evidence>
<keyword evidence="4" id="KW-0813">Transport</keyword>
<dbReference type="InterPro" id="IPR006135">
    <property type="entry name" value="T3SS_substrate_exporter"/>
</dbReference>
<dbReference type="FunFam" id="3.40.1690.10:FF:000001">
    <property type="entry name" value="Flagellar biosynthetic protein FlhB"/>
    <property type="match status" value="1"/>
</dbReference>
<dbReference type="Pfam" id="PF01312">
    <property type="entry name" value="Bac_export_2"/>
    <property type="match status" value="1"/>
</dbReference>
<sequence>MADIDKDSKTEEPTERRISKSREDGRTAKSQEVNTVVILTIAVVFFAFLGMFFIGNVLNLWREVFGNVAQYELNTSSVIYLFSVVMRQVFAILAPFLFTLALAGVISNYWQNDGWIFSWKPIAPKFSKINPLSGWKKIMGKEGFMNLIKSLGKLALVGTAVYLSLFDEWVKVPHLMTLPIMQTLIFLGEETLALMIKVLFVLAIIAFIDFIYQKHQHKEQLKMTMQEVRDERKDIDGNPIIKQRIKQKQFELFRTRMMGQVPEAEVIITNPTHLSIALRYNREKDHAPMCIAKGAGYVALKIREIAQENDIPVVQDKLLAQTLFKQVSIGDAVPESMYKAVAEILAFVYKLKNKHLVS</sequence>
<dbReference type="InterPro" id="IPR006136">
    <property type="entry name" value="FlhB"/>
</dbReference>
<dbReference type="PANTHER" id="PTHR30531:SF12">
    <property type="entry name" value="FLAGELLAR BIOSYNTHETIC PROTEIN FLHB"/>
    <property type="match status" value="1"/>
</dbReference>
<evidence type="ECO:0000256" key="4">
    <source>
        <dbReference type="ARBA" id="ARBA00022448"/>
    </source>
</evidence>
<evidence type="ECO:0000256" key="6">
    <source>
        <dbReference type="ARBA" id="ARBA00022692"/>
    </source>
</evidence>
<feature type="transmembrane region" description="Helical" evidence="13">
    <location>
        <begin position="36"/>
        <end position="58"/>
    </location>
</feature>
<evidence type="ECO:0000256" key="5">
    <source>
        <dbReference type="ARBA" id="ARBA00022475"/>
    </source>
</evidence>
<evidence type="ECO:0000256" key="11">
    <source>
        <dbReference type="ARBA" id="ARBA00023225"/>
    </source>
</evidence>
<reference evidence="14" key="1">
    <citation type="submission" date="2018-06" db="EMBL/GenBank/DDBJ databases">
        <authorList>
            <person name="Zhirakovskaya E."/>
        </authorList>
    </citation>
    <scope>NUCLEOTIDE SEQUENCE</scope>
</reference>
<dbReference type="PRINTS" id="PR00950">
    <property type="entry name" value="TYPE3IMSPROT"/>
</dbReference>
<gene>
    <name evidence="14" type="ORF">MNBD_NITROSPINAE01-1236</name>
</gene>
<comment type="similarity">
    <text evidence="2">Belongs to the type III secretion exporter family.</text>
</comment>
<evidence type="ECO:0000256" key="8">
    <source>
        <dbReference type="ARBA" id="ARBA00022927"/>
    </source>
</evidence>
<dbReference type="SUPFAM" id="SSF160544">
    <property type="entry name" value="EscU C-terminal domain-like"/>
    <property type="match status" value="1"/>
</dbReference>
<evidence type="ECO:0000256" key="9">
    <source>
        <dbReference type="ARBA" id="ARBA00022989"/>
    </source>
</evidence>
<keyword evidence="10 13" id="KW-0472">Membrane</keyword>
<dbReference type="InterPro" id="IPR029025">
    <property type="entry name" value="T3SS_substrate_exporter_C"/>
</dbReference>
<evidence type="ECO:0000313" key="14">
    <source>
        <dbReference type="EMBL" id="VAX17076.1"/>
    </source>
</evidence>
<evidence type="ECO:0000256" key="10">
    <source>
        <dbReference type="ARBA" id="ARBA00023136"/>
    </source>
</evidence>
<accession>A0A3B1BFP6</accession>
<evidence type="ECO:0000256" key="12">
    <source>
        <dbReference type="SAM" id="MobiDB-lite"/>
    </source>
</evidence>
<dbReference type="GO" id="GO:0005886">
    <property type="term" value="C:plasma membrane"/>
    <property type="evidence" value="ECO:0007669"/>
    <property type="project" value="UniProtKB-SubCell"/>
</dbReference>
<feature type="transmembrane region" description="Helical" evidence="13">
    <location>
        <begin position="78"/>
        <end position="106"/>
    </location>
</feature>
<comment type="subcellular location">
    <subcellularLocation>
        <location evidence="1">Cell membrane</location>
        <topology evidence="1">Multi-pass membrane protein</topology>
    </subcellularLocation>
</comment>
<keyword evidence="7" id="KW-1005">Bacterial flagellum biogenesis</keyword>
<keyword evidence="6 13" id="KW-0812">Transmembrane</keyword>
<keyword evidence="9 13" id="KW-1133">Transmembrane helix</keyword>
<dbReference type="GO" id="GO:0044780">
    <property type="term" value="P:bacterial-type flagellum assembly"/>
    <property type="evidence" value="ECO:0007669"/>
    <property type="project" value="InterPro"/>
</dbReference>
<evidence type="ECO:0000256" key="1">
    <source>
        <dbReference type="ARBA" id="ARBA00004651"/>
    </source>
</evidence>
<dbReference type="Gene3D" id="6.10.250.2080">
    <property type="match status" value="1"/>
</dbReference>
<dbReference type="GO" id="GO:0009306">
    <property type="term" value="P:protein secretion"/>
    <property type="evidence" value="ECO:0007669"/>
    <property type="project" value="InterPro"/>
</dbReference>
<dbReference type="EMBL" id="UOGC01000043">
    <property type="protein sequence ID" value="VAX17076.1"/>
    <property type="molecule type" value="Genomic_DNA"/>
</dbReference>
<dbReference type="Gene3D" id="3.40.1690.10">
    <property type="entry name" value="secretion proteins EscU"/>
    <property type="match status" value="1"/>
</dbReference>
<keyword evidence="11" id="KW-1006">Bacterial flagellum protein export</keyword>
<keyword evidence="8" id="KW-0653">Protein transport</keyword>